<dbReference type="InterPro" id="IPR001932">
    <property type="entry name" value="PPM-type_phosphatase-like_dom"/>
</dbReference>
<dbReference type="Pfam" id="PF13581">
    <property type="entry name" value="HATPase_c_2"/>
    <property type="match status" value="1"/>
</dbReference>
<gene>
    <name evidence="2" type="ORF">PS9374_02449</name>
</gene>
<reference evidence="3" key="2">
    <citation type="submission" date="2016-04" db="EMBL/GenBank/DDBJ databases">
        <title>Planomonospora sphaerica JCM9374 whole genome shotgun sequence.</title>
        <authorList>
            <person name="Suzuki T."/>
            <person name="Dohra H."/>
            <person name="Kodani S."/>
        </authorList>
    </citation>
    <scope>NUCLEOTIDE SEQUENCE [LARGE SCALE GENOMIC DNA]</scope>
    <source>
        <strain evidence="3">JCM 9374</strain>
    </source>
</reference>
<keyword evidence="2" id="KW-0418">Kinase</keyword>
<proteinExistence type="predicted"/>
<dbReference type="InterPro" id="IPR003594">
    <property type="entry name" value="HATPase_dom"/>
</dbReference>
<keyword evidence="2" id="KW-0808">Transferase</keyword>
<comment type="caution">
    <text evidence="2">The sequence shown here is derived from an EMBL/GenBank/DDBJ whole genome shotgun (WGS) entry which is preliminary data.</text>
</comment>
<dbReference type="SUPFAM" id="SSF81606">
    <property type="entry name" value="PP2C-like"/>
    <property type="match status" value="1"/>
</dbReference>
<keyword evidence="2" id="KW-0723">Serine/threonine-protein kinase</keyword>
<dbReference type="EMBL" id="BDCX01000005">
    <property type="protein sequence ID" value="GAT66797.1"/>
    <property type="molecule type" value="Genomic_DNA"/>
</dbReference>
<organism evidence="2 3">
    <name type="scientific">Planomonospora sphaerica</name>
    <dbReference type="NCBI Taxonomy" id="161355"/>
    <lineage>
        <taxon>Bacteria</taxon>
        <taxon>Bacillati</taxon>
        <taxon>Actinomycetota</taxon>
        <taxon>Actinomycetes</taxon>
        <taxon>Streptosporangiales</taxon>
        <taxon>Streptosporangiaceae</taxon>
        <taxon>Planomonospora</taxon>
    </lineage>
</organism>
<dbReference type="SUPFAM" id="SSF55874">
    <property type="entry name" value="ATPase domain of HSP90 chaperone/DNA topoisomerase II/histidine kinase"/>
    <property type="match status" value="1"/>
</dbReference>
<dbReference type="OrthoDB" id="479131at2"/>
<dbReference type="InterPro" id="IPR036457">
    <property type="entry name" value="PPM-type-like_dom_sf"/>
</dbReference>
<feature type="domain" description="PPM-type phosphatase" evidence="1">
    <location>
        <begin position="142"/>
        <end position="338"/>
    </location>
</feature>
<dbReference type="Proteomes" id="UP000077701">
    <property type="component" value="Unassembled WGS sequence"/>
</dbReference>
<dbReference type="PANTHER" id="PTHR35801:SF1">
    <property type="entry name" value="PHOSPHOSERINE PHOSPHATASE RSBX"/>
    <property type="match status" value="1"/>
</dbReference>
<dbReference type="Gene3D" id="3.60.40.10">
    <property type="entry name" value="PPM-type phosphatase domain"/>
    <property type="match status" value="1"/>
</dbReference>
<dbReference type="Pfam" id="PF07228">
    <property type="entry name" value="SpoIIE"/>
    <property type="match status" value="1"/>
</dbReference>
<protein>
    <submittedName>
        <fullName evidence="2">Serine/threonine protein kinase</fullName>
    </submittedName>
</protein>
<dbReference type="STRING" id="161355.PS9374_02449"/>
<evidence type="ECO:0000313" key="2">
    <source>
        <dbReference type="EMBL" id="GAT66797.1"/>
    </source>
</evidence>
<dbReference type="InterPro" id="IPR036890">
    <property type="entry name" value="HATPase_C_sf"/>
</dbReference>
<dbReference type="SMART" id="SM00331">
    <property type="entry name" value="PP2C_SIG"/>
    <property type="match status" value="1"/>
</dbReference>
<name>A0A171CJF9_9ACTN</name>
<dbReference type="GO" id="GO:0004674">
    <property type="term" value="F:protein serine/threonine kinase activity"/>
    <property type="evidence" value="ECO:0007669"/>
    <property type="project" value="UniProtKB-KW"/>
</dbReference>
<evidence type="ECO:0000259" key="1">
    <source>
        <dbReference type="SMART" id="SM00331"/>
    </source>
</evidence>
<reference evidence="2 3" key="1">
    <citation type="journal article" date="2016" name="Genome Announc.">
        <title>Draft Genome Sequence of Planomonospora sphaerica JCM9374, a Rare Actinomycete.</title>
        <authorList>
            <person name="Dohra H."/>
            <person name="Suzuki T."/>
            <person name="Inoue Y."/>
            <person name="Kodani S."/>
        </authorList>
    </citation>
    <scope>NUCLEOTIDE SEQUENCE [LARGE SCALE GENOMIC DNA]</scope>
    <source>
        <strain evidence="2 3">JCM 9374</strain>
    </source>
</reference>
<sequence length="340" mass="35295">MGQVIRSHNDVWIRAEEESAVGSLRRTAVALAEACGFDEQDTGRVAVAVSEAASNLVKHAVEGVMLIRPHPELAAAVEVVAMDRGPGMHDFSHALRDGYSTKGTLGIGLGGIARMASGYDVHSVPGRGTVVGMCFTARGAVLPPSRVSGVTRPIGEETVCGDAFAVVESGTSTTVMVCDGLGHGEAAALASREAVRVFLEHADRHPGFEPVSALERIHRDIARTRGGAVAVARIGAAGGPVSFAGLGNVSAWIAHPEGRQGMISVPGIAGHQGRTLRQYEYTLPEDAMVVLHSDGLSDRWDVAADPGLVARAPSVAAVTLLRDAGTRRDDACVVAVRPAA</sequence>
<dbReference type="PANTHER" id="PTHR35801">
    <property type="entry name" value="PHOSPHOSERINE PHOSPHATASE RSBX"/>
    <property type="match status" value="1"/>
</dbReference>
<dbReference type="Gene3D" id="3.30.565.10">
    <property type="entry name" value="Histidine kinase-like ATPase, C-terminal domain"/>
    <property type="match status" value="1"/>
</dbReference>
<dbReference type="AlphaFoldDB" id="A0A171CJF9"/>
<dbReference type="InterPro" id="IPR039248">
    <property type="entry name" value="Ptase_RsbX"/>
</dbReference>
<dbReference type="RefSeq" id="WP_068896896.1">
    <property type="nucleotide sequence ID" value="NZ_BDCX01000005.1"/>
</dbReference>
<evidence type="ECO:0000313" key="3">
    <source>
        <dbReference type="Proteomes" id="UP000077701"/>
    </source>
</evidence>
<accession>A0A171CJF9</accession>
<keyword evidence="3" id="KW-1185">Reference proteome</keyword>